<evidence type="ECO:0000259" key="7">
    <source>
        <dbReference type="Pfam" id="PF20266"/>
    </source>
</evidence>
<sequence>MQHNYILSGSTTEGQGYARRWASNLDKLQDLDLIKCVGEIDSENELISISTMPVFVLVKWNNKKSVHLRVSYYGVELDDDDSSPSMPLVNGFQMKRRRAEQLEQSPHFPGKKSVATDKASVETQATYIDPADVDSGGRTFENNLKFIEEQRCKSKDKKLMNRLFENFVYYCRQAAAKERQRTDCSSMKDLPAAFSENFSSFTSPLNLNIPEYQLNSFLLLSPIFDCRLPTNYLNKCRLLLTFYQKYKVFGSKINTSVLPFMSSGIQKSTTVGMDYVPALKLNFWPTNMQPFLNRLKNHRPLLSEKIKNTHMHLVPKWSRLTSLSNQEFEFRYSLSEIEVILAENRNMRTKCLNGIARSIYYRYLYRSTELTSYTVKTTVLWMCETVEIDEKVSNDELAYKWIDFMCNHLEMAYCPHYFVENLNIWQHHEREDLNKALDILRSKIDLNDRTIPTNDCSRYFDVSSLKLLDEEQSDSEEQTIENLSNTFDEDYKEFQRQ</sequence>
<feature type="domain" description="Mab-21-like HhH/H2TH-like" evidence="7">
    <location>
        <begin position="368"/>
        <end position="438"/>
    </location>
</feature>
<proteinExistence type="inferred from homology"/>
<accession>A0A814QPT8</accession>
<evidence type="ECO:0000256" key="5">
    <source>
        <dbReference type="ARBA" id="ARBA00022723"/>
    </source>
</evidence>
<dbReference type="InterPro" id="IPR046906">
    <property type="entry name" value="Mab-21_HhH/H2TH-like"/>
</dbReference>
<dbReference type="SMART" id="SM01265">
    <property type="entry name" value="Mab-21"/>
    <property type="match status" value="1"/>
</dbReference>
<comment type="cofactor">
    <cofactor evidence="1">
        <name>Mg(2+)</name>
        <dbReference type="ChEBI" id="CHEBI:18420"/>
    </cofactor>
</comment>
<gene>
    <name evidence="8" type="ORF">CJN711_LOCUS8119</name>
</gene>
<keyword evidence="5" id="KW-0479">Metal-binding</keyword>
<comment type="similarity">
    <text evidence="2">Belongs to the mab-21 family.</text>
</comment>
<dbReference type="GO" id="GO:0046872">
    <property type="term" value="F:metal ion binding"/>
    <property type="evidence" value="ECO:0007669"/>
    <property type="project" value="UniProtKB-KW"/>
</dbReference>
<keyword evidence="4" id="KW-0548">Nucleotidyltransferase</keyword>
<evidence type="ECO:0000256" key="4">
    <source>
        <dbReference type="ARBA" id="ARBA00022695"/>
    </source>
</evidence>
<dbReference type="AlphaFoldDB" id="A0A814QPT8"/>
<dbReference type="PANTHER" id="PTHR10656:SF42">
    <property type="entry name" value="CYCLIC GMP-AMP SYNTHASE-LIKE PROTEIN-RELATED"/>
    <property type="match status" value="1"/>
</dbReference>
<dbReference type="Gene3D" id="1.10.1410.40">
    <property type="match status" value="1"/>
</dbReference>
<keyword evidence="3" id="KW-0808">Transferase</keyword>
<keyword evidence="6" id="KW-0460">Magnesium</keyword>
<evidence type="ECO:0000313" key="8">
    <source>
        <dbReference type="EMBL" id="CAF1121985.1"/>
    </source>
</evidence>
<comment type="caution">
    <text evidence="8">The sequence shown here is derived from an EMBL/GenBank/DDBJ whole genome shotgun (WGS) entry which is preliminary data.</text>
</comment>
<evidence type="ECO:0000256" key="1">
    <source>
        <dbReference type="ARBA" id="ARBA00001946"/>
    </source>
</evidence>
<dbReference type="GO" id="GO:0016779">
    <property type="term" value="F:nucleotidyltransferase activity"/>
    <property type="evidence" value="ECO:0007669"/>
    <property type="project" value="UniProtKB-KW"/>
</dbReference>
<organism evidence="8 9">
    <name type="scientific">Rotaria magnacalcarata</name>
    <dbReference type="NCBI Taxonomy" id="392030"/>
    <lineage>
        <taxon>Eukaryota</taxon>
        <taxon>Metazoa</taxon>
        <taxon>Spiralia</taxon>
        <taxon>Gnathifera</taxon>
        <taxon>Rotifera</taxon>
        <taxon>Eurotatoria</taxon>
        <taxon>Bdelloidea</taxon>
        <taxon>Philodinida</taxon>
        <taxon>Philodinidae</taxon>
        <taxon>Rotaria</taxon>
    </lineage>
</organism>
<name>A0A814QPT8_9BILA</name>
<dbReference type="Pfam" id="PF20266">
    <property type="entry name" value="Mab-21_C"/>
    <property type="match status" value="1"/>
</dbReference>
<dbReference type="PANTHER" id="PTHR10656">
    <property type="entry name" value="CELL FATE DETERMINING PROTEIN MAB21-RELATED"/>
    <property type="match status" value="1"/>
</dbReference>
<evidence type="ECO:0000313" key="9">
    <source>
        <dbReference type="Proteomes" id="UP000663855"/>
    </source>
</evidence>
<evidence type="ECO:0000256" key="3">
    <source>
        <dbReference type="ARBA" id="ARBA00022679"/>
    </source>
</evidence>
<evidence type="ECO:0000256" key="2">
    <source>
        <dbReference type="ARBA" id="ARBA00008307"/>
    </source>
</evidence>
<reference evidence="8" key="1">
    <citation type="submission" date="2021-02" db="EMBL/GenBank/DDBJ databases">
        <authorList>
            <person name="Nowell W R."/>
        </authorList>
    </citation>
    <scope>NUCLEOTIDE SEQUENCE</scope>
</reference>
<evidence type="ECO:0000256" key="6">
    <source>
        <dbReference type="ARBA" id="ARBA00022842"/>
    </source>
</evidence>
<dbReference type="Proteomes" id="UP000663855">
    <property type="component" value="Unassembled WGS sequence"/>
</dbReference>
<protein>
    <recommendedName>
        <fullName evidence="7">Mab-21-like HhH/H2TH-like domain-containing protein</fullName>
    </recommendedName>
</protein>
<dbReference type="InterPro" id="IPR024810">
    <property type="entry name" value="MAB21L/cGLR"/>
</dbReference>
<dbReference type="EMBL" id="CAJNOV010002920">
    <property type="protein sequence ID" value="CAF1121985.1"/>
    <property type="molecule type" value="Genomic_DNA"/>
</dbReference>